<accession>A0A8J3X104</accession>
<proteinExistence type="predicted"/>
<dbReference type="Proteomes" id="UP000599074">
    <property type="component" value="Unassembled WGS sequence"/>
</dbReference>
<evidence type="ECO:0000313" key="1">
    <source>
        <dbReference type="EMBL" id="GII23915.1"/>
    </source>
</evidence>
<dbReference type="EMBL" id="BOON01000032">
    <property type="protein sequence ID" value="GII23915.1"/>
    <property type="molecule type" value="Genomic_DNA"/>
</dbReference>
<evidence type="ECO:0000313" key="2">
    <source>
        <dbReference type="Proteomes" id="UP000599074"/>
    </source>
</evidence>
<name>A0A8J3X104_9ACTN</name>
<protein>
    <submittedName>
        <fullName evidence="1">Uncharacterized protein</fullName>
    </submittedName>
</protein>
<gene>
    <name evidence="1" type="ORF">Pme01_35120</name>
</gene>
<sequence length="54" mass="6086">MDLPEPAPDNALLGLVRLHVDRRDLVANRAKPVTRAITDEHEAWAATADDRRKK</sequence>
<dbReference type="RefSeq" id="WP_168116070.1">
    <property type="nucleotide sequence ID" value="NZ_BOON01000032.1"/>
</dbReference>
<dbReference type="AlphaFoldDB" id="A0A8J3X104"/>
<organism evidence="1 2">
    <name type="scientific">Planosporangium mesophilum</name>
    <dbReference type="NCBI Taxonomy" id="689768"/>
    <lineage>
        <taxon>Bacteria</taxon>
        <taxon>Bacillati</taxon>
        <taxon>Actinomycetota</taxon>
        <taxon>Actinomycetes</taxon>
        <taxon>Micromonosporales</taxon>
        <taxon>Micromonosporaceae</taxon>
        <taxon>Planosporangium</taxon>
    </lineage>
</organism>
<keyword evidence="2" id="KW-1185">Reference proteome</keyword>
<comment type="caution">
    <text evidence="1">The sequence shown here is derived from an EMBL/GenBank/DDBJ whole genome shotgun (WGS) entry which is preliminary data.</text>
</comment>
<reference evidence="1" key="1">
    <citation type="submission" date="2021-01" db="EMBL/GenBank/DDBJ databases">
        <title>Whole genome shotgun sequence of Planosporangium mesophilum NBRC 109066.</title>
        <authorList>
            <person name="Komaki H."/>
            <person name="Tamura T."/>
        </authorList>
    </citation>
    <scope>NUCLEOTIDE SEQUENCE</scope>
    <source>
        <strain evidence="1">NBRC 109066</strain>
    </source>
</reference>